<dbReference type="SUPFAM" id="SSF52540">
    <property type="entry name" value="P-loop containing nucleoside triphosphate hydrolases"/>
    <property type="match status" value="1"/>
</dbReference>
<dbReference type="PRINTS" id="PR00315">
    <property type="entry name" value="ELONGATNFCT"/>
</dbReference>
<evidence type="ECO:0000256" key="11">
    <source>
        <dbReference type="ARBA" id="ARBA00063778"/>
    </source>
</evidence>
<evidence type="ECO:0000256" key="12">
    <source>
        <dbReference type="ARBA" id="ARBA00064283"/>
    </source>
</evidence>
<accession>A0A5C8Z246</accession>
<dbReference type="InterPro" id="IPR004541">
    <property type="entry name" value="Transl_elong_EFTu/EF1A_bac/org"/>
</dbReference>
<keyword evidence="7 13" id="KW-0648">Protein biosynthesis</keyword>
<dbReference type="PANTHER" id="PTHR43721:SF22">
    <property type="entry name" value="ELONGATION FACTOR TU, MITOCHONDRIAL"/>
    <property type="match status" value="1"/>
</dbReference>
<dbReference type="NCBIfam" id="TIGR00231">
    <property type="entry name" value="small_GTP"/>
    <property type="match status" value="1"/>
</dbReference>
<dbReference type="EC" id="3.6.5.3" evidence="13"/>
<feature type="binding site" evidence="13">
    <location>
        <position position="26"/>
    </location>
    <ligand>
        <name>Mg(2+)</name>
        <dbReference type="ChEBI" id="CHEBI:18420"/>
    </ligand>
</feature>
<dbReference type="GO" id="GO:0003746">
    <property type="term" value="F:translation elongation factor activity"/>
    <property type="evidence" value="ECO:0007669"/>
    <property type="project" value="UniProtKB-UniRule"/>
</dbReference>
<dbReference type="InterPro" id="IPR004161">
    <property type="entry name" value="EFTu-like_2"/>
</dbReference>
<reference evidence="15 16" key="1">
    <citation type="submission" date="2019-07" db="EMBL/GenBank/DDBJ databases">
        <title>Reinekea sp. strain SSH23 genome sequencing and assembly.</title>
        <authorList>
            <person name="Kim I."/>
        </authorList>
    </citation>
    <scope>NUCLEOTIDE SEQUENCE [LARGE SCALE GENOMIC DNA]</scope>
    <source>
        <strain evidence="15 16">SSH23</strain>
    </source>
</reference>
<dbReference type="Proteomes" id="UP000321764">
    <property type="component" value="Unassembled WGS sequence"/>
</dbReference>
<dbReference type="SUPFAM" id="SSF50447">
    <property type="entry name" value="Translation proteins"/>
    <property type="match status" value="1"/>
</dbReference>
<feature type="binding site" evidence="13">
    <location>
        <begin position="19"/>
        <end position="26"/>
    </location>
    <ligand>
        <name>GTP</name>
        <dbReference type="ChEBI" id="CHEBI:37565"/>
    </ligand>
</feature>
<evidence type="ECO:0000313" key="15">
    <source>
        <dbReference type="EMBL" id="TXR51318.1"/>
    </source>
</evidence>
<dbReference type="NCBIfam" id="TIGR00485">
    <property type="entry name" value="EF-Tu"/>
    <property type="match status" value="1"/>
</dbReference>
<dbReference type="Pfam" id="PF03144">
    <property type="entry name" value="GTP_EFTU_D2"/>
    <property type="match status" value="1"/>
</dbReference>
<comment type="function">
    <text evidence="10">May play an important regulatory role in cell growth and in the bacterial response to nutrient deprivation.</text>
</comment>
<sequence length="407" mass="43984">MAKATFERTKPHVNVGTIGHVDHGKTTLTAALTRVCSEVWGGEAIDFAGIDNAPEERERGITIATSHVEYDSPTRHYAHVDCPGHADYVKNMITGAAQMDGAILVCGATDGPMPQTREHILLSGQVGVPYIVVFLNKADLLAEDCGGVDSEEYAEMLELVEMEIRDLLSQYEFPGDDAPIIAGSALMALEGKDENGLGTTAVKSLVEALDSYIPEPERAIDMPFLMPIEDVFSISGRGTVVTGRVERGIVNSGDEVEIIGIKETTKTTVTGVEMFRKLLDEGRAGENIGALLRGTKREEVERGQVLAVPGSITPHTKFESEVYVLSKDEGGRHTPFFKGYRPQFYFRTTDVTGACELPEGVEMVMPGDNIKMVVTLIAPIAMDEGLRFAIREGGRTVGAGVVAKIIE</sequence>
<dbReference type="InterPro" id="IPR004160">
    <property type="entry name" value="Transl_elong_EFTu/EF1A_C"/>
</dbReference>
<comment type="catalytic activity">
    <reaction evidence="13">
        <text>GTP + H2O = GDP + phosphate + H(+)</text>
        <dbReference type="Rhea" id="RHEA:19669"/>
        <dbReference type="ChEBI" id="CHEBI:15377"/>
        <dbReference type="ChEBI" id="CHEBI:15378"/>
        <dbReference type="ChEBI" id="CHEBI:37565"/>
        <dbReference type="ChEBI" id="CHEBI:43474"/>
        <dbReference type="ChEBI" id="CHEBI:58189"/>
        <dbReference type="EC" id="3.6.5.3"/>
    </reaction>
</comment>
<evidence type="ECO:0000256" key="13">
    <source>
        <dbReference type="HAMAP-Rule" id="MF_00118"/>
    </source>
</evidence>
<evidence type="ECO:0000256" key="3">
    <source>
        <dbReference type="ARBA" id="ARBA00022741"/>
    </source>
</evidence>
<evidence type="ECO:0000256" key="9">
    <source>
        <dbReference type="ARBA" id="ARBA00029554"/>
    </source>
</evidence>
<keyword evidence="6 13" id="KW-0460">Magnesium</keyword>
<dbReference type="NCBIfam" id="NF009373">
    <property type="entry name" value="PRK12736.1"/>
    <property type="match status" value="1"/>
</dbReference>
<dbReference type="SUPFAM" id="SSF50465">
    <property type="entry name" value="EF-Tu/eEF-1alpha/eIF2-gamma C-terminal domain"/>
    <property type="match status" value="1"/>
</dbReference>
<evidence type="ECO:0000256" key="10">
    <source>
        <dbReference type="ARBA" id="ARBA00058140"/>
    </source>
</evidence>
<dbReference type="PROSITE" id="PS51722">
    <property type="entry name" value="G_TR_2"/>
    <property type="match status" value="1"/>
</dbReference>
<keyword evidence="2 13" id="KW-0479">Metal-binding</keyword>
<dbReference type="NCBIfam" id="NF000766">
    <property type="entry name" value="PRK00049.1"/>
    <property type="match status" value="1"/>
</dbReference>
<evidence type="ECO:0000256" key="6">
    <source>
        <dbReference type="ARBA" id="ARBA00022842"/>
    </source>
</evidence>
<evidence type="ECO:0000256" key="5">
    <source>
        <dbReference type="ARBA" id="ARBA00022801"/>
    </source>
</evidence>
<dbReference type="GO" id="GO:0005829">
    <property type="term" value="C:cytosol"/>
    <property type="evidence" value="ECO:0007669"/>
    <property type="project" value="TreeGrafter"/>
</dbReference>
<dbReference type="AlphaFoldDB" id="A0A5C8Z246"/>
<dbReference type="CDD" id="cd03707">
    <property type="entry name" value="EFTU_III"/>
    <property type="match status" value="1"/>
</dbReference>
<dbReference type="InterPro" id="IPR031157">
    <property type="entry name" value="G_TR_CS"/>
</dbReference>
<dbReference type="InterPro" id="IPR009001">
    <property type="entry name" value="Transl_elong_EF1A/Init_IF2_C"/>
</dbReference>
<dbReference type="Pfam" id="PF03143">
    <property type="entry name" value="GTP_EFTU_D3"/>
    <property type="match status" value="1"/>
</dbReference>
<evidence type="ECO:0000256" key="8">
    <source>
        <dbReference type="ARBA" id="ARBA00023134"/>
    </source>
</evidence>
<keyword evidence="3 13" id="KW-0547">Nucleotide-binding</keyword>
<dbReference type="InterPro" id="IPR027417">
    <property type="entry name" value="P-loop_NTPase"/>
</dbReference>
<name>A0A5C8Z246_9GAMM</name>
<feature type="binding site" evidence="13">
    <location>
        <begin position="136"/>
        <end position="139"/>
    </location>
    <ligand>
        <name>GTP</name>
        <dbReference type="ChEBI" id="CHEBI:37565"/>
    </ligand>
</feature>
<comment type="subunit">
    <text evidence="11">Monomer. Heterotetramer composed of two EF-Ts.EF-Tu dimer complexes.</text>
</comment>
<dbReference type="HAMAP" id="MF_00118_B">
    <property type="entry name" value="EF_Tu_B"/>
    <property type="match status" value="1"/>
</dbReference>
<evidence type="ECO:0000313" key="16">
    <source>
        <dbReference type="Proteomes" id="UP000321764"/>
    </source>
</evidence>
<dbReference type="InterPro" id="IPR041709">
    <property type="entry name" value="EF-Tu_GTP-bd"/>
</dbReference>
<comment type="caution">
    <text evidence="15">The sequence shown here is derived from an EMBL/GenBank/DDBJ whole genome shotgun (WGS) entry which is preliminary data.</text>
</comment>
<keyword evidence="16" id="KW-1185">Reference proteome</keyword>
<feature type="binding site" evidence="13">
    <location>
        <begin position="81"/>
        <end position="85"/>
    </location>
    <ligand>
        <name>GTP</name>
        <dbReference type="ChEBI" id="CHEBI:37565"/>
    </ligand>
</feature>
<dbReference type="FunFam" id="3.40.50.300:FF:000003">
    <property type="entry name" value="Elongation factor Tu"/>
    <property type="match status" value="1"/>
</dbReference>
<dbReference type="GO" id="GO:0000287">
    <property type="term" value="F:magnesium ion binding"/>
    <property type="evidence" value="ECO:0007669"/>
    <property type="project" value="UniProtKB-UniRule"/>
</dbReference>
<dbReference type="Gene3D" id="2.40.30.10">
    <property type="entry name" value="Translation factors"/>
    <property type="match status" value="2"/>
</dbReference>
<dbReference type="InterPro" id="IPR009000">
    <property type="entry name" value="Transl_B-barrel_sf"/>
</dbReference>
<dbReference type="PANTHER" id="PTHR43721">
    <property type="entry name" value="ELONGATION FACTOR TU-RELATED"/>
    <property type="match status" value="1"/>
</dbReference>
<dbReference type="CDD" id="cd03697">
    <property type="entry name" value="EFTU_II"/>
    <property type="match status" value="1"/>
</dbReference>
<evidence type="ECO:0000256" key="1">
    <source>
        <dbReference type="ARBA" id="ARBA00007249"/>
    </source>
</evidence>
<dbReference type="RefSeq" id="WP_147714813.1">
    <property type="nucleotide sequence ID" value="NZ_VKAD01000003.1"/>
</dbReference>
<comment type="subcellular location">
    <subcellularLocation>
        <location evidence="13">Cytoplasm</location>
    </subcellularLocation>
</comment>
<dbReference type="OrthoDB" id="9803139at2"/>
<comment type="similarity">
    <text evidence="1 13">Belongs to the TRAFAC class translation factor GTPase superfamily. Classic translation factor GTPase family. EF-Tu/EF-1A subfamily.</text>
</comment>
<organism evidence="15 16">
    <name type="scientific">Reinekea thalattae</name>
    <dbReference type="NCBI Taxonomy" id="2593301"/>
    <lineage>
        <taxon>Bacteria</taxon>
        <taxon>Pseudomonadati</taxon>
        <taxon>Pseudomonadota</taxon>
        <taxon>Gammaproteobacteria</taxon>
        <taxon>Oceanospirillales</taxon>
        <taxon>Saccharospirillaceae</taxon>
        <taxon>Reinekea</taxon>
    </lineage>
</organism>
<feature type="domain" description="Tr-type G" evidence="14">
    <location>
        <begin position="10"/>
        <end position="217"/>
    </location>
</feature>
<keyword evidence="4 13" id="KW-0251">Elongation factor</keyword>
<dbReference type="CDD" id="cd01884">
    <property type="entry name" value="EF_Tu"/>
    <property type="match status" value="1"/>
</dbReference>
<dbReference type="InterPro" id="IPR000795">
    <property type="entry name" value="T_Tr_GTP-bd_dom"/>
</dbReference>
<keyword evidence="5 13" id="KW-0378">Hydrolase</keyword>
<dbReference type="Pfam" id="PF00009">
    <property type="entry name" value="GTP_EFTU"/>
    <property type="match status" value="1"/>
</dbReference>
<gene>
    <name evidence="13 15" type="primary">tuf</name>
    <name evidence="15" type="ORF">FME95_12355</name>
</gene>
<comment type="function">
    <text evidence="13">GTP hydrolase that promotes the GTP-dependent binding of aminoacyl-tRNA to the A-site of ribosomes during protein biosynthesis.</text>
</comment>
<keyword evidence="13" id="KW-0963">Cytoplasm</keyword>
<protein>
    <recommendedName>
        <fullName evidence="9 13">Elongation factor Tu</fullName>
        <shortName evidence="13">EF-Tu</shortName>
        <ecNumber evidence="13">3.6.5.3</ecNumber>
    </recommendedName>
</protein>
<proteinExistence type="inferred from homology"/>
<evidence type="ECO:0000256" key="7">
    <source>
        <dbReference type="ARBA" id="ARBA00022917"/>
    </source>
</evidence>
<comment type="subunit">
    <text evidence="12">(Microbial infection) Upon infection by bacteriophage Qbeta, part of the viral RNA-dependent RNA polymerase complex, the other subunits are the viral replicase catalytic subunit (AC P14647), host ribosomal protein S1 and EF-Ts.</text>
</comment>
<dbReference type="InterPro" id="IPR005225">
    <property type="entry name" value="Small_GTP-bd"/>
</dbReference>
<dbReference type="InterPro" id="IPR033720">
    <property type="entry name" value="EFTU_2"/>
</dbReference>
<evidence type="ECO:0000259" key="14">
    <source>
        <dbReference type="PROSITE" id="PS51722"/>
    </source>
</evidence>
<dbReference type="GO" id="GO:0005525">
    <property type="term" value="F:GTP binding"/>
    <property type="evidence" value="ECO:0007669"/>
    <property type="project" value="UniProtKB-UniRule"/>
</dbReference>
<dbReference type="NCBIfam" id="NF009372">
    <property type="entry name" value="PRK12735.1"/>
    <property type="match status" value="1"/>
</dbReference>
<keyword evidence="8 13" id="KW-0342">GTP-binding</keyword>
<dbReference type="GO" id="GO:0003924">
    <property type="term" value="F:GTPase activity"/>
    <property type="evidence" value="ECO:0007669"/>
    <property type="project" value="UniProtKB-UniRule"/>
</dbReference>
<dbReference type="EMBL" id="VKAD01000003">
    <property type="protein sequence ID" value="TXR51318.1"/>
    <property type="molecule type" value="Genomic_DNA"/>
</dbReference>
<evidence type="ECO:0000256" key="4">
    <source>
        <dbReference type="ARBA" id="ARBA00022768"/>
    </source>
</evidence>
<dbReference type="PROSITE" id="PS00301">
    <property type="entry name" value="G_TR_1"/>
    <property type="match status" value="1"/>
</dbReference>
<evidence type="ECO:0000256" key="2">
    <source>
        <dbReference type="ARBA" id="ARBA00022723"/>
    </source>
</evidence>
<dbReference type="Gene3D" id="3.40.50.300">
    <property type="entry name" value="P-loop containing nucleotide triphosphate hydrolases"/>
    <property type="match status" value="1"/>
</dbReference>
<dbReference type="FunFam" id="2.40.30.10:FF:000001">
    <property type="entry name" value="Elongation factor Tu"/>
    <property type="match status" value="1"/>
</dbReference>
<dbReference type="InterPro" id="IPR050055">
    <property type="entry name" value="EF-Tu_GTPase"/>
</dbReference>